<keyword evidence="2" id="KW-0596">Phosphopantetheine</keyword>
<dbReference type="Pfam" id="PF00501">
    <property type="entry name" value="AMP-binding"/>
    <property type="match status" value="2"/>
</dbReference>
<dbReference type="NCBIfam" id="TIGR01733">
    <property type="entry name" value="AA-adenyl-dom"/>
    <property type="match status" value="2"/>
</dbReference>
<dbReference type="PROSITE" id="PS50075">
    <property type="entry name" value="CARRIER"/>
    <property type="match status" value="2"/>
</dbReference>
<dbReference type="Gene3D" id="3.30.300.30">
    <property type="match status" value="2"/>
</dbReference>
<dbReference type="InterPro" id="IPR006162">
    <property type="entry name" value="Ppantetheine_attach_site"/>
</dbReference>
<dbReference type="SUPFAM" id="SSF47336">
    <property type="entry name" value="ACP-like"/>
    <property type="match status" value="2"/>
</dbReference>
<evidence type="ECO:0000256" key="1">
    <source>
        <dbReference type="ARBA" id="ARBA00001957"/>
    </source>
</evidence>
<dbReference type="NCBIfam" id="NF003417">
    <property type="entry name" value="PRK04813.1"/>
    <property type="match status" value="2"/>
</dbReference>
<dbReference type="SUPFAM" id="SSF52777">
    <property type="entry name" value="CoA-dependent acyltransferases"/>
    <property type="match status" value="2"/>
</dbReference>
<dbReference type="Gene3D" id="3.40.50.12780">
    <property type="entry name" value="N-terminal domain of ligase-like"/>
    <property type="match status" value="2"/>
</dbReference>
<dbReference type="Pfam" id="PF00668">
    <property type="entry name" value="Condensation"/>
    <property type="match status" value="1"/>
</dbReference>
<dbReference type="InterPro" id="IPR010071">
    <property type="entry name" value="AA_adenyl_dom"/>
</dbReference>
<dbReference type="InterPro" id="IPR001242">
    <property type="entry name" value="Condensation_dom"/>
</dbReference>
<dbReference type="Pfam" id="PF00550">
    <property type="entry name" value="PP-binding"/>
    <property type="match status" value="2"/>
</dbReference>
<dbReference type="InterPro" id="IPR025110">
    <property type="entry name" value="AMP-bd_C"/>
</dbReference>
<organism evidence="5 6">
    <name type="scientific">Streptomyces iakyrus</name>
    <dbReference type="NCBI Taxonomy" id="68219"/>
    <lineage>
        <taxon>Bacteria</taxon>
        <taxon>Bacillati</taxon>
        <taxon>Actinomycetota</taxon>
        <taxon>Actinomycetes</taxon>
        <taxon>Kitasatosporales</taxon>
        <taxon>Streptomycetaceae</taxon>
        <taxon>Streptomyces</taxon>
    </lineage>
</organism>
<reference evidence="5 6" key="1">
    <citation type="submission" date="2024-10" db="EMBL/GenBank/DDBJ databases">
        <title>The Natural Products Discovery Center: Release of the First 8490 Sequenced Strains for Exploring Actinobacteria Biosynthetic Diversity.</title>
        <authorList>
            <person name="Kalkreuter E."/>
            <person name="Kautsar S.A."/>
            <person name="Yang D."/>
            <person name="Bader C.D."/>
            <person name="Teijaro C.N."/>
            <person name="Fluegel L."/>
            <person name="Davis C.M."/>
            <person name="Simpson J.R."/>
            <person name="Lauterbach L."/>
            <person name="Steele A.D."/>
            <person name="Gui C."/>
            <person name="Meng S."/>
            <person name="Li G."/>
            <person name="Viehrig K."/>
            <person name="Ye F."/>
            <person name="Su P."/>
            <person name="Kiefer A.F."/>
            <person name="Nichols A."/>
            <person name="Cepeda A.J."/>
            <person name="Yan W."/>
            <person name="Fan B."/>
            <person name="Jiang Y."/>
            <person name="Adhikari A."/>
            <person name="Zheng C.-J."/>
            <person name="Schuster L."/>
            <person name="Cowan T.M."/>
            <person name="Smanski M.J."/>
            <person name="Chevrette M.G."/>
            <person name="De Carvalho L.P.S."/>
            <person name="Shen B."/>
        </authorList>
    </citation>
    <scope>NUCLEOTIDE SEQUENCE [LARGE SCALE GENOMIC DNA]</scope>
    <source>
        <strain evidence="5 6">NPDC089932</strain>
    </source>
</reference>
<dbReference type="InterPro" id="IPR020845">
    <property type="entry name" value="AMP-binding_CS"/>
</dbReference>
<name>A0ABW8FDU2_9ACTN</name>
<evidence type="ECO:0000313" key="5">
    <source>
        <dbReference type="EMBL" id="MFJ4079820.1"/>
    </source>
</evidence>
<comment type="caution">
    <text evidence="5">The sequence shown here is derived from an EMBL/GenBank/DDBJ whole genome shotgun (WGS) entry which is preliminary data.</text>
</comment>
<dbReference type="EMBL" id="JBIVGG010000005">
    <property type="protein sequence ID" value="MFJ4079820.1"/>
    <property type="molecule type" value="Genomic_DNA"/>
</dbReference>
<dbReference type="PROSITE" id="PS00012">
    <property type="entry name" value="PHOSPHOPANTETHEINE"/>
    <property type="match status" value="1"/>
</dbReference>
<sequence length="1661" mass="178099">MAPTTLVALWEQRVATAADSIAVVAGDEHATYAEVDRRASLVAAELRSRGIGPESLVGVCLGRSVDMVVALLGVLKSGAAYLPLDPSYPADRLRYMRTDSGAELVLCDADHRAQVLGTDAGEGSTSADILLIEDITAADGGGLPAEFTAQAGEAAGPRNLAYVIYTSGSTGLPKGVGIDHAAISSFLKSVAERPGLSRDDRVLALTPLSFDISTLELFLPLTLGATVVMAPRAANTDPELLAATLEEAGVTVVQATPTTWRMLVASGWRAGRGKVLLSGGEPLDPQLARDLLDTGGTLWNLYGPTEATVWATAGRIDTADDRVTVGTALSNTRLHVVDEHGNEVAAGVTGELWIGGEAVARGYLNRPALTAERFVPDPFGGTGERLYRTGDLARWAPDGSLEVLGRNDHQVKVRGYRIELGEIEASVRSHPHVADAVVVVDHRALGGAQLVTHLVPAHGAPRDLPVRLRGHLAATLPAYMVPQGYSVLDALPRTPAGKADRNALDGAPYERIREAGDAAAGEAVPHPETETVRRIWGELLGVSDVGPHDDFFGLGGQSLTAVRAVARLREELGVPVDVQAIFAHPTAAGLAAALGTLPAEQEEPIRPATRAELSFGQERIWIFEQLNSAVPAYHLPLVLAFPGDRADVPVLEEALSAVVARHEVLRTALPTVDGRVRPQTRAATPVPVTCWETSPEELDELLTERIRLPFALDEAPLLRADLLRTPERDLLLLTLHHIASDGPSLDLVVRELGDLYAELRAGGSPRQTSLPVQYADFAQWQRERLDEAELERLLGYWRQRLDGVPALELPTDRPRPAIAGHRGSRELFRVPADLADRVRELCRAQGVTLFMGLLAPLQVLLGRYADESDVAVGTLVGGRRRPEVEDLIGYFVNTVVLRTDLSGDPTWRELLGRVREVAQGAYAHQELPFEKLVEQLCPARDLSRNPLFQVLFALDEQAPAGVLTEVYDRQELEGRLGSARFDLAFDVTDHAVGSGDLSVSIEYATDLFDRAFVQRLGAHFVRVLEQMAGDSAARLSELQILSGQELRALARGDLAEPLPEPSTLVRMWDAQVRRTPDGVCLVGDAESLAFAEVDRRAEALAGALRARGVGPERLVGVCLERSVEMVVALLGVLKAGGAYVPLDPAYPADRIRHLLDDSGVRLVVGDPGHASSALLPESVTLVPVTAQADAGAPAEPLAAGGARPEPHHLAYVIYTSGSTGKPKGVAITHANITAFLEWNQRLCRLTEQDRALLNHSVAFDNSVWEIFQCLVSGAQLHLASSTAAYDPEAFLRELAERKISTLNATPSQMRILLEATDDPAGGLATVRLVFTGAEAVPHDVARRILEVTADGCQVFNEYGPTEATVTSAYCPITTELIGRHAHRPSVPFGQATDNARLYVLDPRLRPVVPGCRGQLYVGGIAVGRGYLGQPARTAQAYLPDPFAEEPGARMYATGDVVQLLPDGNLVFLGRNDHQVKVRGFRIELGEIESVLRAHPAVSDGVVAVHRTATGVEQLAAYVIPEAAADPAAPFTPAHLREHLAEQLPSYMVPQSYTVIDEIPLTPNGKVSRDALPAPQAMAAEPVDDREITKEQLLVAEVWQEVLGIDDPIGADADFFETGGNSLAVTAVAVRLSTRLGRRVSPVLVFRHPTVAGLAEALEVVA</sequence>
<feature type="domain" description="Carrier" evidence="4">
    <location>
        <begin position="523"/>
        <end position="598"/>
    </location>
</feature>
<protein>
    <submittedName>
        <fullName evidence="5">Amino acid adenylation domain-containing protein</fullName>
    </submittedName>
</protein>
<dbReference type="PROSITE" id="PS00455">
    <property type="entry name" value="AMP_BINDING"/>
    <property type="match status" value="2"/>
</dbReference>
<evidence type="ECO:0000256" key="2">
    <source>
        <dbReference type="ARBA" id="ARBA00022450"/>
    </source>
</evidence>
<dbReference type="Proteomes" id="UP001617511">
    <property type="component" value="Unassembled WGS sequence"/>
</dbReference>
<dbReference type="InterPro" id="IPR042099">
    <property type="entry name" value="ANL_N_sf"/>
</dbReference>
<keyword evidence="3" id="KW-0597">Phosphoprotein</keyword>
<accession>A0ABW8FDU2</accession>
<dbReference type="CDD" id="cd19531">
    <property type="entry name" value="LCL_NRPS-like"/>
    <property type="match status" value="1"/>
</dbReference>
<dbReference type="SUPFAM" id="SSF56801">
    <property type="entry name" value="Acetyl-CoA synthetase-like"/>
    <property type="match status" value="2"/>
</dbReference>
<evidence type="ECO:0000259" key="4">
    <source>
        <dbReference type="PROSITE" id="PS50075"/>
    </source>
</evidence>
<dbReference type="InterPro" id="IPR009081">
    <property type="entry name" value="PP-bd_ACP"/>
</dbReference>
<dbReference type="SMART" id="SM00823">
    <property type="entry name" value="PKS_PP"/>
    <property type="match status" value="2"/>
</dbReference>
<dbReference type="Gene3D" id="1.10.1200.10">
    <property type="entry name" value="ACP-like"/>
    <property type="match status" value="2"/>
</dbReference>
<evidence type="ECO:0000313" key="6">
    <source>
        <dbReference type="Proteomes" id="UP001617511"/>
    </source>
</evidence>
<dbReference type="Pfam" id="PF13193">
    <property type="entry name" value="AMP-binding_C"/>
    <property type="match status" value="2"/>
</dbReference>
<dbReference type="CDD" id="cd05930">
    <property type="entry name" value="A_NRPS"/>
    <property type="match status" value="1"/>
</dbReference>
<dbReference type="InterPro" id="IPR023213">
    <property type="entry name" value="CAT-like_dom_sf"/>
</dbReference>
<dbReference type="RefSeq" id="WP_402072238.1">
    <property type="nucleotide sequence ID" value="NZ_JBIVGG010000005.1"/>
</dbReference>
<evidence type="ECO:0000256" key="3">
    <source>
        <dbReference type="ARBA" id="ARBA00022553"/>
    </source>
</evidence>
<gene>
    <name evidence="5" type="ORF">ACIP2Z_12770</name>
</gene>
<dbReference type="PANTHER" id="PTHR45527:SF1">
    <property type="entry name" value="FATTY ACID SYNTHASE"/>
    <property type="match status" value="1"/>
</dbReference>
<feature type="domain" description="Carrier" evidence="4">
    <location>
        <begin position="1585"/>
        <end position="1661"/>
    </location>
</feature>
<keyword evidence="6" id="KW-1185">Reference proteome</keyword>
<comment type="cofactor">
    <cofactor evidence="1">
        <name>pantetheine 4'-phosphate</name>
        <dbReference type="ChEBI" id="CHEBI:47942"/>
    </cofactor>
</comment>
<dbReference type="Gene3D" id="3.30.559.10">
    <property type="entry name" value="Chloramphenicol acetyltransferase-like domain"/>
    <property type="match status" value="1"/>
</dbReference>
<dbReference type="InterPro" id="IPR000873">
    <property type="entry name" value="AMP-dep_synth/lig_dom"/>
</dbReference>
<dbReference type="InterPro" id="IPR036736">
    <property type="entry name" value="ACP-like_sf"/>
</dbReference>
<dbReference type="InterPro" id="IPR045851">
    <property type="entry name" value="AMP-bd_C_sf"/>
</dbReference>
<dbReference type="PANTHER" id="PTHR45527">
    <property type="entry name" value="NONRIBOSOMAL PEPTIDE SYNTHETASE"/>
    <property type="match status" value="1"/>
</dbReference>
<dbReference type="InterPro" id="IPR020806">
    <property type="entry name" value="PKS_PP-bd"/>
</dbReference>
<dbReference type="Gene3D" id="3.30.559.30">
    <property type="entry name" value="Nonribosomal peptide synthetase, condensation domain"/>
    <property type="match status" value="1"/>
</dbReference>
<proteinExistence type="predicted"/>